<protein>
    <submittedName>
        <fullName evidence="1">Uncharacterized protein</fullName>
    </submittedName>
</protein>
<dbReference type="RefSeq" id="WP_120402011.1">
    <property type="nucleotide sequence ID" value="NZ_RAXV01000010.1"/>
</dbReference>
<organism evidence="1 2">
    <name type="scientific">Acinetobacter tianfuensis</name>
    <dbReference type="NCBI Taxonomy" id="2419603"/>
    <lineage>
        <taxon>Bacteria</taxon>
        <taxon>Pseudomonadati</taxon>
        <taxon>Pseudomonadota</taxon>
        <taxon>Gammaproteobacteria</taxon>
        <taxon>Moraxellales</taxon>
        <taxon>Moraxellaceae</taxon>
        <taxon>Acinetobacter</taxon>
    </lineage>
</organism>
<comment type="caution">
    <text evidence="1">The sequence shown here is derived from an EMBL/GenBank/DDBJ whole genome shotgun (WGS) entry which is preliminary data.</text>
</comment>
<dbReference type="OrthoDB" id="6656383at2"/>
<sequence length="231" mass="26874">MQTLISNISKRIRQVYQRAEGFIEDEREFPLSQVFLNATFQRFVTDNVKMLKDLHADLHDDWLRLYATLNYNGLDITLSVDLKLVLMEMNKTTQLIVFEQISDTKVIEAKYPNIFYKLGVRFALFFYQKVLNDDPLGMILEKLKVIKVKDDLLHLDLNRWLGKSRSIIDTLNKVHVNHAVLREAELVVIGNVNIAALFSKLSTERIETWDDEMPADECEEDKVTQIKQKGA</sequence>
<name>A0A3A8EFD6_9GAMM</name>
<dbReference type="Proteomes" id="UP000282388">
    <property type="component" value="Unassembled WGS sequence"/>
</dbReference>
<reference evidence="1 2" key="1">
    <citation type="submission" date="2018-09" db="EMBL/GenBank/DDBJ databases">
        <title>The draft genome of Acinetobacter spp. strains.</title>
        <authorList>
            <person name="Qin J."/>
            <person name="Feng Y."/>
            <person name="Zong Z."/>
        </authorList>
    </citation>
    <scope>NUCLEOTIDE SEQUENCE [LARGE SCALE GENOMIC DNA]</scope>
    <source>
        <strain evidence="1 2">WCHAc060012</strain>
    </source>
</reference>
<gene>
    <name evidence="1" type="ORF">D7V32_06065</name>
</gene>
<evidence type="ECO:0000313" key="1">
    <source>
        <dbReference type="EMBL" id="RKG32236.1"/>
    </source>
</evidence>
<dbReference type="EMBL" id="RAXV01000010">
    <property type="protein sequence ID" value="RKG32236.1"/>
    <property type="molecule type" value="Genomic_DNA"/>
</dbReference>
<accession>A0A3A8EFD6</accession>
<keyword evidence="2" id="KW-1185">Reference proteome</keyword>
<dbReference type="AlphaFoldDB" id="A0A3A8EFD6"/>
<evidence type="ECO:0000313" key="2">
    <source>
        <dbReference type="Proteomes" id="UP000282388"/>
    </source>
</evidence>
<proteinExistence type="predicted"/>